<sequence length="278" mass="30452">MTTAFAWVLALLDEVGSQPRGKRVRQCVSHEDAKPSLSIVPHEEGSWAPRCFGGCSTQQVLDALHLTRYRMFRPPPVSPAEYVRQVGLKVEFPPLDPDAGRHPATRGMRLEAVHDYGVAVLERWRARNGSKDLRWERVLPSGARIPGLGHLTLASMPLYQERAALQAVGLNEPVLVTESESSVDSLKGWFGVTWAGSAWTVQTGRLSRILGGYPNVIVIPDHDQAGLAALAQLERAGLARHILMPEPGEDARDLLKRLGHHRFADAVRGVLARAPVAA</sequence>
<organism evidence="1 2">
    <name type="scientific">Phytohabitans maris</name>
    <dbReference type="NCBI Taxonomy" id="3071409"/>
    <lineage>
        <taxon>Bacteria</taxon>
        <taxon>Bacillati</taxon>
        <taxon>Actinomycetota</taxon>
        <taxon>Actinomycetes</taxon>
        <taxon>Micromonosporales</taxon>
        <taxon>Micromonosporaceae</taxon>
    </lineage>
</organism>
<comment type="caution">
    <text evidence="1">The sequence shown here is derived from an EMBL/GenBank/DDBJ whole genome shotgun (WGS) entry which is preliminary data.</text>
</comment>
<name>A0ABU0ZT76_9ACTN</name>
<evidence type="ECO:0000313" key="1">
    <source>
        <dbReference type="EMBL" id="MDQ7910243.1"/>
    </source>
</evidence>
<dbReference type="EMBL" id="JAVHUY010000053">
    <property type="protein sequence ID" value="MDQ7910243.1"/>
    <property type="molecule type" value="Genomic_DNA"/>
</dbReference>
<dbReference type="Proteomes" id="UP001230908">
    <property type="component" value="Unassembled WGS sequence"/>
</dbReference>
<gene>
    <name evidence="1" type="ORF">RB614_37695</name>
</gene>
<dbReference type="RefSeq" id="WP_308717493.1">
    <property type="nucleotide sequence ID" value="NZ_JAVHUY010000053.1"/>
</dbReference>
<keyword evidence="2" id="KW-1185">Reference proteome</keyword>
<evidence type="ECO:0008006" key="3">
    <source>
        <dbReference type="Google" id="ProtNLM"/>
    </source>
</evidence>
<accession>A0ABU0ZT76</accession>
<proteinExistence type="predicted"/>
<evidence type="ECO:0000313" key="2">
    <source>
        <dbReference type="Proteomes" id="UP001230908"/>
    </source>
</evidence>
<reference evidence="1 2" key="1">
    <citation type="submission" date="2023-08" db="EMBL/GenBank/DDBJ databases">
        <title>Phytohabitans sansha sp. nov., isolated from marine sediment.</title>
        <authorList>
            <person name="Zhao Y."/>
            <person name="Yi K."/>
        </authorList>
    </citation>
    <scope>NUCLEOTIDE SEQUENCE [LARGE SCALE GENOMIC DNA]</scope>
    <source>
        <strain evidence="1 2">ZYX-F-186</strain>
    </source>
</reference>
<protein>
    <recommendedName>
        <fullName evidence="3">Toprim domain-containing protein</fullName>
    </recommendedName>
</protein>